<name>A0A3M2M813_9ACTN</name>
<proteinExistence type="predicted"/>
<protein>
    <submittedName>
        <fullName evidence="1">Uncharacterized protein</fullName>
    </submittedName>
</protein>
<dbReference type="EMBL" id="RFFJ01000011">
    <property type="protein sequence ID" value="RMI44983.1"/>
    <property type="molecule type" value="Genomic_DNA"/>
</dbReference>
<dbReference type="Proteomes" id="UP000278673">
    <property type="component" value="Unassembled WGS sequence"/>
</dbReference>
<keyword evidence="2" id="KW-1185">Reference proteome</keyword>
<sequence length="133" mass="14432">MHTVWAPFGKSRGSLREINQIMGRPGRLDTLVAETTLLELPAGPACRLYEEVEYEPFPDVFVQLTCVVSYFTAQGGSRSVLRLTSRWGSDTPVTGLAEAIDQFAAGLTLRPRTLEHFYGWGVPATGSGVESGG</sequence>
<gene>
    <name evidence="1" type="ORF">EBN88_04095</name>
</gene>
<evidence type="ECO:0000313" key="1">
    <source>
        <dbReference type="EMBL" id="RMI44983.1"/>
    </source>
</evidence>
<dbReference type="AlphaFoldDB" id="A0A3M2M813"/>
<reference evidence="1 2" key="1">
    <citation type="submission" date="2018-10" db="EMBL/GenBank/DDBJ databases">
        <title>Isolation, diversity and antifungal activity of actinobacteria from wheat.</title>
        <authorList>
            <person name="Han C."/>
        </authorList>
    </citation>
    <scope>NUCLEOTIDE SEQUENCE [LARGE SCALE GENOMIC DNA]</scope>
    <source>
        <strain evidence="1 2">NEAU-YY642</strain>
    </source>
</reference>
<accession>A0A3M2M813</accession>
<dbReference type="RefSeq" id="WP_147472637.1">
    <property type="nucleotide sequence ID" value="NZ_RFFJ01000011.1"/>
</dbReference>
<evidence type="ECO:0000313" key="2">
    <source>
        <dbReference type="Proteomes" id="UP000278673"/>
    </source>
</evidence>
<organism evidence="1 2">
    <name type="scientific">Streptomyces triticirhizae</name>
    <dbReference type="NCBI Taxonomy" id="2483353"/>
    <lineage>
        <taxon>Bacteria</taxon>
        <taxon>Bacillati</taxon>
        <taxon>Actinomycetota</taxon>
        <taxon>Actinomycetes</taxon>
        <taxon>Kitasatosporales</taxon>
        <taxon>Streptomycetaceae</taxon>
        <taxon>Streptomyces</taxon>
    </lineage>
</organism>
<comment type="caution">
    <text evidence="1">The sequence shown here is derived from an EMBL/GenBank/DDBJ whole genome shotgun (WGS) entry which is preliminary data.</text>
</comment>